<dbReference type="InterPro" id="IPR001680">
    <property type="entry name" value="WD40_rpt"/>
</dbReference>
<sequence length="373" mass="42396">MEDHSKIERREKEQHAYKNYSVRYQESVIERSKIKLRPKEGQEFINLRWEANCGSDVLTMSHLRDTYIATGHSAFDINIWDICDDEKIVHVRRIKTGRESYNNIQPLGDDRIVCCCFFNDTNPITIYNWCTGELICHTNVDDNVWPGGITALDANHFLVAGNRKIAIYNAATSPLQFYWTLGRGQFFYKAVEALSSNALVALTNHRLTFWNVNEKQLLKVIKLEEGVDNFYCMAQMNGVLVCGTFRGCLVFYDLKDLSIIHSSKVHDDAINQIIVITGDALVTASNDGSVKIWSTLHLANGPYCLRVLKKGVGAVYNLILVQDKYLLSCGSTHFFNVTCFEITKDVFVNKKCLKSALFSSIHELSDVLIKAVR</sequence>
<feature type="repeat" description="WD" evidence="1">
    <location>
        <begin position="278"/>
        <end position="294"/>
    </location>
</feature>
<dbReference type="PROSITE" id="PS50082">
    <property type="entry name" value="WD_REPEATS_2"/>
    <property type="match status" value="1"/>
</dbReference>
<dbReference type="PANTHER" id="PTHR22844:SF387">
    <property type="entry name" value="F3I6.5 PROTEIN"/>
    <property type="match status" value="1"/>
</dbReference>
<dbReference type="PANTHER" id="PTHR22844">
    <property type="entry name" value="F-BOX AND WD40 DOMAIN PROTEIN"/>
    <property type="match status" value="1"/>
</dbReference>
<protein>
    <submittedName>
        <fullName evidence="2">Uncharacterized protein</fullName>
    </submittedName>
</protein>
<dbReference type="SMART" id="SM00320">
    <property type="entry name" value="WD40"/>
    <property type="match status" value="3"/>
</dbReference>
<dbReference type="AlphaFoldDB" id="A0AAW2Z0Y1"/>
<keyword evidence="1" id="KW-0853">WD repeat</keyword>
<dbReference type="EMBL" id="JAOPGA020000876">
    <property type="protein sequence ID" value="KAL0482609.1"/>
    <property type="molecule type" value="Genomic_DNA"/>
</dbReference>
<dbReference type="InterPro" id="IPR045182">
    <property type="entry name" value="JINGUBANG-like"/>
</dbReference>
<evidence type="ECO:0000313" key="3">
    <source>
        <dbReference type="Proteomes" id="UP001431209"/>
    </source>
</evidence>
<dbReference type="SUPFAM" id="SSF50978">
    <property type="entry name" value="WD40 repeat-like"/>
    <property type="match status" value="1"/>
</dbReference>
<comment type="caution">
    <text evidence="2">The sequence shown here is derived from an EMBL/GenBank/DDBJ whole genome shotgun (WGS) entry which is preliminary data.</text>
</comment>
<keyword evidence="3" id="KW-1185">Reference proteome</keyword>
<dbReference type="InterPro" id="IPR015943">
    <property type="entry name" value="WD40/YVTN_repeat-like_dom_sf"/>
</dbReference>
<evidence type="ECO:0000313" key="2">
    <source>
        <dbReference type="EMBL" id="KAL0482609.1"/>
    </source>
</evidence>
<evidence type="ECO:0000256" key="1">
    <source>
        <dbReference type="PROSITE-ProRule" id="PRU00221"/>
    </source>
</evidence>
<dbReference type="InterPro" id="IPR036322">
    <property type="entry name" value="WD40_repeat_dom_sf"/>
</dbReference>
<name>A0AAW2Z0Y1_9EUKA</name>
<gene>
    <name evidence="2" type="ORF">AKO1_014317</name>
</gene>
<dbReference type="Proteomes" id="UP001431209">
    <property type="component" value="Unassembled WGS sequence"/>
</dbReference>
<proteinExistence type="predicted"/>
<dbReference type="Gene3D" id="2.130.10.10">
    <property type="entry name" value="YVTN repeat-like/Quinoprotein amine dehydrogenase"/>
    <property type="match status" value="2"/>
</dbReference>
<accession>A0AAW2Z0Y1</accession>
<organism evidence="2 3">
    <name type="scientific">Acrasis kona</name>
    <dbReference type="NCBI Taxonomy" id="1008807"/>
    <lineage>
        <taxon>Eukaryota</taxon>
        <taxon>Discoba</taxon>
        <taxon>Heterolobosea</taxon>
        <taxon>Tetramitia</taxon>
        <taxon>Eutetramitia</taxon>
        <taxon>Acrasidae</taxon>
        <taxon>Acrasis</taxon>
    </lineage>
</organism>
<reference evidence="2 3" key="1">
    <citation type="submission" date="2024-03" db="EMBL/GenBank/DDBJ databases">
        <title>The Acrasis kona genome and developmental transcriptomes reveal deep origins of eukaryotic multicellular pathways.</title>
        <authorList>
            <person name="Sheikh S."/>
            <person name="Fu C.-J."/>
            <person name="Brown M.W."/>
            <person name="Baldauf S.L."/>
        </authorList>
    </citation>
    <scope>NUCLEOTIDE SEQUENCE [LARGE SCALE GENOMIC DNA]</scope>
    <source>
        <strain evidence="2 3">ATCC MYA-3509</strain>
    </source>
</reference>